<name>A0ABN1QM05_9ACTN</name>
<organism evidence="2 3">
    <name type="scientific">Kribbella koreensis</name>
    <dbReference type="NCBI Taxonomy" id="57909"/>
    <lineage>
        <taxon>Bacteria</taxon>
        <taxon>Bacillati</taxon>
        <taxon>Actinomycetota</taxon>
        <taxon>Actinomycetes</taxon>
        <taxon>Propionibacteriales</taxon>
        <taxon>Kribbellaceae</taxon>
        <taxon>Kribbella</taxon>
    </lineage>
</organism>
<evidence type="ECO:0000259" key="1">
    <source>
        <dbReference type="Pfam" id="PF08937"/>
    </source>
</evidence>
<dbReference type="InterPro" id="IPR015032">
    <property type="entry name" value="ThsB__TIR-like_domain"/>
</dbReference>
<accession>A0ABN1QM05</accession>
<dbReference type="Proteomes" id="UP001500542">
    <property type="component" value="Unassembled WGS sequence"/>
</dbReference>
<dbReference type="EMBL" id="BAAAHK010000008">
    <property type="protein sequence ID" value="GAA0944650.1"/>
    <property type="molecule type" value="Genomic_DNA"/>
</dbReference>
<dbReference type="InterPro" id="IPR036490">
    <property type="entry name" value="ThsB_TIR-like_sf"/>
</dbReference>
<gene>
    <name evidence="2" type="ORF">GCM10009554_38960</name>
</gene>
<sequence>MKAKGFNLMRYNEKLDLRFTGRHLLDPVKSNDDAYISRKIREQITNTSATVVLIGDKTHQSDWVPKEVAWSLGKNPPNGIVGIRLSDDVKLPQELIDCGAEILDWFKPEDVREFGDAIERAASTTRRLINVIPNTSSSCSR</sequence>
<protein>
    <recommendedName>
        <fullName evidence="1">Thoeris protein ThsB TIR-like domain-containing protein</fullName>
    </recommendedName>
</protein>
<evidence type="ECO:0000313" key="2">
    <source>
        <dbReference type="EMBL" id="GAA0944650.1"/>
    </source>
</evidence>
<comment type="caution">
    <text evidence="2">The sequence shown here is derived from an EMBL/GenBank/DDBJ whole genome shotgun (WGS) entry which is preliminary data.</text>
</comment>
<proteinExistence type="predicted"/>
<dbReference type="Pfam" id="PF08937">
    <property type="entry name" value="ThsB_TIR"/>
    <property type="match status" value="1"/>
</dbReference>
<dbReference type="Gene3D" id="3.40.50.9200">
    <property type="entry name" value="Hypothetical protein MTH538"/>
    <property type="match status" value="1"/>
</dbReference>
<feature type="domain" description="Thoeris protein ThsB TIR-like" evidence="1">
    <location>
        <begin position="13"/>
        <end position="87"/>
    </location>
</feature>
<keyword evidence="3" id="KW-1185">Reference proteome</keyword>
<evidence type="ECO:0000313" key="3">
    <source>
        <dbReference type="Proteomes" id="UP001500542"/>
    </source>
</evidence>
<dbReference type="SUPFAM" id="SSF52206">
    <property type="entry name" value="Hypothetical protein MTH538"/>
    <property type="match status" value="1"/>
</dbReference>
<reference evidence="2 3" key="1">
    <citation type="journal article" date="2019" name="Int. J. Syst. Evol. Microbiol.">
        <title>The Global Catalogue of Microorganisms (GCM) 10K type strain sequencing project: providing services to taxonomists for standard genome sequencing and annotation.</title>
        <authorList>
            <consortium name="The Broad Institute Genomics Platform"/>
            <consortium name="The Broad Institute Genome Sequencing Center for Infectious Disease"/>
            <person name="Wu L."/>
            <person name="Ma J."/>
        </authorList>
    </citation>
    <scope>NUCLEOTIDE SEQUENCE [LARGE SCALE GENOMIC DNA]</scope>
    <source>
        <strain evidence="2 3">JCM 10977</strain>
    </source>
</reference>